<dbReference type="RefSeq" id="WP_119431491.1">
    <property type="nucleotide sequence ID" value="NZ_QWGE01000002.1"/>
</dbReference>
<evidence type="ECO:0000313" key="1">
    <source>
        <dbReference type="EMBL" id="RIJ41745.1"/>
    </source>
</evidence>
<comment type="caution">
    <text evidence="1">The sequence shown here is derived from an EMBL/GenBank/DDBJ whole genome shotgun (WGS) entry which is preliminary data.</text>
</comment>
<dbReference type="Proteomes" id="UP000266005">
    <property type="component" value="Unassembled WGS sequence"/>
</dbReference>
<organism evidence="1 2">
    <name type="scientific">Pontibacter oryzae</name>
    <dbReference type="NCBI Taxonomy" id="2304593"/>
    <lineage>
        <taxon>Bacteria</taxon>
        <taxon>Pseudomonadati</taxon>
        <taxon>Bacteroidota</taxon>
        <taxon>Cytophagia</taxon>
        <taxon>Cytophagales</taxon>
        <taxon>Hymenobacteraceae</taxon>
        <taxon>Pontibacter</taxon>
    </lineage>
</organism>
<keyword evidence="2" id="KW-1185">Reference proteome</keyword>
<dbReference type="OrthoDB" id="852896at2"/>
<name>A0A399SJ20_9BACT</name>
<sequence length="142" mass="16770">MMYTFKKDFATVAVDKKNSLIVLKWLRQPTEEEFKATFAASLETAQNYNLRRYLSINTLGINIDLSGQRWVATLGAETMQHLSLERYARVLPRDAIQEIISHKIYENLQRLLPNTMQFSVFYEEEAAMRWLLQSEKKYSKKR</sequence>
<dbReference type="AlphaFoldDB" id="A0A399SJ20"/>
<proteinExistence type="predicted"/>
<gene>
    <name evidence="1" type="ORF">D1627_06905</name>
</gene>
<dbReference type="EMBL" id="QWGE01000002">
    <property type="protein sequence ID" value="RIJ41745.1"/>
    <property type="molecule type" value="Genomic_DNA"/>
</dbReference>
<evidence type="ECO:0000313" key="2">
    <source>
        <dbReference type="Proteomes" id="UP000266005"/>
    </source>
</evidence>
<evidence type="ECO:0008006" key="3">
    <source>
        <dbReference type="Google" id="ProtNLM"/>
    </source>
</evidence>
<protein>
    <recommendedName>
        <fullName evidence="3">STAS/SEC14 domain-containing protein</fullName>
    </recommendedName>
</protein>
<accession>A0A399SJ20</accession>
<reference evidence="2" key="1">
    <citation type="submission" date="2018-08" db="EMBL/GenBank/DDBJ databases">
        <title>Mucilaginibacter sp. MYSH2.</title>
        <authorList>
            <person name="Seo T."/>
        </authorList>
    </citation>
    <scope>NUCLEOTIDE SEQUENCE [LARGE SCALE GENOMIC DNA]</scope>
    <source>
        <strain evidence="2">KIRAN</strain>
    </source>
</reference>